<dbReference type="Pfam" id="PF01613">
    <property type="entry name" value="Flavin_Reduct"/>
    <property type="match status" value="1"/>
</dbReference>
<keyword evidence="1 3" id="KW-0560">Oxidoreductase</keyword>
<evidence type="ECO:0000256" key="1">
    <source>
        <dbReference type="ARBA" id="ARBA00023002"/>
    </source>
</evidence>
<dbReference type="InterPro" id="IPR012349">
    <property type="entry name" value="Split_barrel_FMN-bd"/>
</dbReference>
<dbReference type="PANTHER" id="PTHR30466">
    <property type="entry name" value="FLAVIN REDUCTASE"/>
    <property type="match status" value="1"/>
</dbReference>
<dbReference type="EMBL" id="JBHMAR010000001">
    <property type="protein sequence ID" value="MFB9733917.1"/>
    <property type="molecule type" value="Genomic_DNA"/>
</dbReference>
<feature type="domain" description="Flavin reductase like" evidence="2">
    <location>
        <begin position="34"/>
        <end position="179"/>
    </location>
</feature>
<dbReference type="SMART" id="SM00903">
    <property type="entry name" value="Flavin_Reduct"/>
    <property type="match status" value="1"/>
</dbReference>
<evidence type="ECO:0000313" key="3">
    <source>
        <dbReference type="EMBL" id="MFB9733917.1"/>
    </source>
</evidence>
<dbReference type="InterPro" id="IPR050268">
    <property type="entry name" value="NADH-dep_flavin_reductase"/>
</dbReference>
<dbReference type="EC" id="1.5.1.-" evidence="3"/>
<name>A0ABV5V866_9ACTN</name>
<dbReference type="SUPFAM" id="SSF50475">
    <property type="entry name" value="FMN-binding split barrel"/>
    <property type="match status" value="1"/>
</dbReference>
<dbReference type="InterPro" id="IPR002563">
    <property type="entry name" value="Flavin_Rdtase-like_dom"/>
</dbReference>
<reference evidence="3 4" key="1">
    <citation type="submission" date="2024-09" db="EMBL/GenBank/DDBJ databases">
        <authorList>
            <person name="Sun Q."/>
            <person name="Mori K."/>
        </authorList>
    </citation>
    <scope>NUCLEOTIDE SEQUENCE [LARGE SCALE GENOMIC DNA]</scope>
    <source>
        <strain evidence="3 4">JCM 10918</strain>
    </source>
</reference>
<dbReference type="RefSeq" id="WP_247469848.1">
    <property type="nucleotide sequence ID" value="NZ_JBHMAR010000001.1"/>
</dbReference>
<proteinExistence type="predicted"/>
<keyword evidence="4" id="KW-1185">Reference proteome</keyword>
<comment type="caution">
    <text evidence="3">The sequence shown here is derived from an EMBL/GenBank/DDBJ whole genome shotgun (WGS) entry which is preliminary data.</text>
</comment>
<protein>
    <submittedName>
        <fullName evidence="3">Flavin reductase family protein</fullName>
        <ecNumber evidence="3">1.5.1.-</ecNumber>
    </submittedName>
</protein>
<dbReference type="GO" id="GO:0016491">
    <property type="term" value="F:oxidoreductase activity"/>
    <property type="evidence" value="ECO:0007669"/>
    <property type="project" value="UniProtKB-KW"/>
</dbReference>
<dbReference type="Gene3D" id="2.30.110.10">
    <property type="entry name" value="Electron Transport, Fmn-binding Protein, Chain A"/>
    <property type="match status" value="1"/>
</dbReference>
<sequence>MAEPALAALPAPAAGWDALRDDPGPDSVRCLGLYARLAAGVAVVTALQPGGAPSGTTVSSLTSVSARPPLLLVCLRHGSRTLAALTGRGTFAVSLLTERQQRMAERFADPAVPHAARFAGLPVRRVLGLPVLADGLGWAVCLVEDVRRYGDHQLVVGRVRAVEAGDGRPLLWHARSFHALE</sequence>
<dbReference type="Proteomes" id="UP001589703">
    <property type="component" value="Unassembled WGS sequence"/>
</dbReference>
<dbReference type="PANTHER" id="PTHR30466:SF1">
    <property type="entry name" value="FMN REDUCTASE (NADH) RUTF"/>
    <property type="match status" value="1"/>
</dbReference>
<evidence type="ECO:0000313" key="4">
    <source>
        <dbReference type="Proteomes" id="UP001589703"/>
    </source>
</evidence>
<organism evidence="3 4">
    <name type="scientific">Streptomyces thermocoprophilus</name>
    <dbReference type="NCBI Taxonomy" id="78356"/>
    <lineage>
        <taxon>Bacteria</taxon>
        <taxon>Bacillati</taxon>
        <taxon>Actinomycetota</taxon>
        <taxon>Actinomycetes</taxon>
        <taxon>Kitasatosporales</taxon>
        <taxon>Streptomycetaceae</taxon>
        <taxon>Streptomyces</taxon>
    </lineage>
</organism>
<gene>
    <name evidence="3" type="ORF">ACFFRO_01930</name>
</gene>
<accession>A0ABV5V866</accession>
<evidence type="ECO:0000259" key="2">
    <source>
        <dbReference type="SMART" id="SM00903"/>
    </source>
</evidence>